<dbReference type="AlphaFoldDB" id="A0A3G2R2R1"/>
<organism evidence="5 6">
    <name type="scientific">Biomaibacter acetigenes</name>
    <dbReference type="NCBI Taxonomy" id="2316383"/>
    <lineage>
        <taxon>Bacteria</taxon>
        <taxon>Bacillati</taxon>
        <taxon>Bacillota</taxon>
        <taxon>Clostridia</taxon>
        <taxon>Thermosediminibacterales</taxon>
        <taxon>Tepidanaerobacteraceae</taxon>
        <taxon>Biomaibacter</taxon>
    </lineage>
</organism>
<evidence type="ECO:0000259" key="2">
    <source>
        <dbReference type="Pfam" id="PF07905"/>
    </source>
</evidence>
<proteinExistence type="inferred from homology"/>
<dbReference type="KEGG" id="bacg:D2962_02320"/>
<accession>A0A3G2R2R1</accession>
<dbReference type="Pfam" id="PF07905">
    <property type="entry name" value="PucR"/>
    <property type="match status" value="1"/>
</dbReference>
<feature type="domain" description="CdaR GGDEF-like" evidence="4">
    <location>
        <begin position="310"/>
        <end position="443"/>
    </location>
</feature>
<sequence>MEGISVNDAYIILKNVGVLWVAGKNGGDKFIKSVTIIEKPDDFKWLQGGEMILATLQEGIMNFFIKAQERHAVCAGIRLHNDRFSNIPEEVRMLADSLNFPLFVINKNVPNSMILKKLYSAILSHEKLALEKYREIILSTNEFLFSHTEADKILERLARIINNSIVLLDENFRQVSSALNMGKYADLISNKQNELCELIKRYVEICGYFGLNKKAGEVNFLSLNERILVVFSFIPLKMLEGNYVIFTAVDKGITQDEIELYKIAFSSAAMALGNYGVGNEEAAGRGKLRESLNYELFCKLLNHTDDFGELLVNRFEKTGFNLLDRNFIAIFEIKSDDSCKTLNKNERNNNDVKKKLNNIFRKNLKDRSSLLVPKDNEWVLLIGFSEDECAKDVLYKKAFQEIFDHLIVEINNMNLNTSLSAGVSSSTKNIAGIKKAYMEAGIAKEIGKRVRSGENIFFYEDLGIYKFLSIPDKDEILKDKRIRSIYEYDKKNNASLIDTLDAFMDTNGRIKDTAKKIFTHPNTVKYRLNKIKELAGEEILKNDNKRLYYHIMVKALKLILKKA</sequence>
<name>A0A3G2R2R1_9FIRM</name>
<dbReference type="InterPro" id="IPR025736">
    <property type="entry name" value="PucR_C-HTH_dom"/>
</dbReference>
<dbReference type="Pfam" id="PF17853">
    <property type="entry name" value="GGDEF_2"/>
    <property type="match status" value="1"/>
</dbReference>
<dbReference type="InterPro" id="IPR012914">
    <property type="entry name" value="PucR_dom"/>
</dbReference>
<evidence type="ECO:0000256" key="1">
    <source>
        <dbReference type="ARBA" id="ARBA00006754"/>
    </source>
</evidence>
<dbReference type="PANTHER" id="PTHR33744:SF1">
    <property type="entry name" value="DNA-BINDING TRANSCRIPTIONAL ACTIVATOR ADER"/>
    <property type="match status" value="1"/>
</dbReference>
<dbReference type="Gene3D" id="1.10.10.2840">
    <property type="entry name" value="PucR C-terminal helix-turn-helix domain"/>
    <property type="match status" value="1"/>
</dbReference>
<evidence type="ECO:0000259" key="3">
    <source>
        <dbReference type="Pfam" id="PF13556"/>
    </source>
</evidence>
<protein>
    <submittedName>
        <fullName evidence="5">PucR family transcriptional regulator</fullName>
    </submittedName>
</protein>
<dbReference type="RefSeq" id="WP_122013994.1">
    <property type="nucleotide sequence ID" value="NZ_CP033169.1"/>
</dbReference>
<comment type="similarity">
    <text evidence="1">Belongs to the CdaR family.</text>
</comment>
<keyword evidence="6" id="KW-1185">Reference proteome</keyword>
<reference evidence="5 6" key="1">
    <citation type="submission" date="2018-10" db="EMBL/GenBank/DDBJ databases">
        <authorList>
            <person name="Zhang X."/>
        </authorList>
    </citation>
    <scope>NUCLEOTIDE SEQUENCE [LARGE SCALE GENOMIC DNA]</scope>
    <source>
        <strain evidence="5 6">SK-G1</strain>
    </source>
</reference>
<dbReference type="Pfam" id="PF13556">
    <property type="entry name" value="HTH_30"/>
    <property type="match status" value="1"/>
</dbReference>
<dbReference type="InterPro" id="IPR042070">
    <property type="entry name" value="PucR_C-HTH_sf"/>
</dbReference>
<dbReference type="Proteomes" id="UP000280960">
    <property type="component" value="Chromosome"/>
</dbReference>
<dbReference type="PANTHER" id="PTHR33744">
    <property type="entry name" value="CARBOHYDRATE DIACID REGULATOR"/>
    <property type="match status" value="1"/>
</dbReference>
<gene>
    <name evidence="5" type="ORF">D2962_02320</name>
</gene>
<dbReference type="EMBL" id="CP033169">
    <property type="protein sequence ID" value="AYO29595.1"/>
    <property type="molecule type" value="Genomic_DNA"/>
</dbReference>
<dbReference type="InterPro" id="IPR051448">
    <property type="entry name" value="CdaR-like_regulators"/>
</dbReference>
<dbReference type="InterPro" id="IPR041522">
    <property type="entry name" value="CdaR_GGDEF"/>
</dbReference>
<evidence type="ECO:0000313" key="6">
    <source>
        <dbReference type="Proteomes" id="UP000280960"/>
    </source>
</evidence>
<evidence type="ECO:0000259" key="4">
    <source>
        <dbReference type="Pfam" id="PF17853"/>
    </source>
</evidence>
<evidence type="ECO:0000313" key="5">
    <source>
        <dbReference type="EMBL" id="AYO29595.1"/>
    </source>
</evidence>
<feature type="domain" description="Purine catabolism PurC-like" evidence="2">
    <location>
        <begin position="21"/>
        <end position="122"/>
    </location>
</feature>
<feature type="domain" description="PucR C-terminal helix-turn-helix" evidence="3">
    <location>
        <begin position="496"/>
        <end position="554"/>
    </location>
</feature>